<name>A0A6N7WNP4_9FIRM</name>
<gene>
    <name evidence="2" type="ORF">FYJ45_25185</name>
</gene>
<accession>A0A6N7WNP4</accession>
<evidence type="ECO:0000313" key="2">
    <source>
        <dbReference type="EMBL" id="MSS91405.1"/>
    </source>
</evidence>
<keyword evidence="1" id="KW-0812">Transmembrane</keyword>
<protein>
    <submittedName>
        <fullName evidence="2">Uncharacterized protein</fullName>
    </submittedName>
</protein>
<keyword evidence="3" id="KW-1185">Reference proteome</keyword>
<dbReference type="Proteomes" id="UP000436047">
    <property type="component" value="Unassembled WGS sequence"/>
</dbReference>
<keyword evidence="1" id="KW-0472">Membrane</keyword>
<feature type="transmembrane region" description="Helical" evidence="1">
    <location>
        <begin position="20"/>
        <end position="47"/>
    </location>
</feature>
<reference evidence="2 3" key="1">
    <citation type="submission" date="2019-08" db="EMBL/GenBank/DDBJ databases">
        <title>In-depth cultivation of the pig gut microbiome towards novel bacterial diversity and tailored functional studies.</title>
        <authorList>
            <person name="Wylensek D."/>
            <person name="Hitch T.C.A."/>
            <person name="Clavel T."/>
        </authorList>
    </citation>
    <scope>NUCLEOTIDE SEQUENCE [LARGE SCALE GENOMIC DNA]</scope>
    <source>
        <strain evidence="2 3">WCA-389-WT-23B</strain>
    </source>
</reference>
<sequence>MKQIWKSHRLSGNKRQPAQLKWSMTILMLMCWLLPLAILTMAILYYVSNRFSVQMQDNIEKSMDTAVEICEMRVA</sequence>
<proteinExistence type="predicted"/>
<evidence type="ECO:0000313" key="3">
    <source>
        <dbReference type="Proteomes" id="UP000436047"/>
    </source>
</evidence>
<dbReference type="AlphaFoldDB" id="A0A6N7WNP4"/>
<keyword evidence="1" id="KW-1133">Transmembrane helix</keyword>
<dbReference type="EMBL" id="VUMI01000064">
    <property type="protein sequence ID" value="MSS91405.1"/>
    <property type="molecule type" value="Genomic_DNA"/>
</dbReference>
<organism evidence="2 3">
    <name type="scientific">Eisenbergiella porci</name>
    <dbReference type="NCBI Taxonomy" id="2652274"/>
    <lineage>
        <taxon>Bacteria</taxon>
        <taxon>Bacillati</taxon>
        <taxon>Bacillota</taxon>
        <taxon>Clostridia</taxon>
        <taxon>Lachnospirales</taxon>
        <taxon>Lachnospiraceae</taxon>
        <taxon>Eisenbergiella</taxon>
    </lineage>
</organism>
<evidence type="ECO:0000256" key="1">
    <source>
        <dbReference type="SAM" id="Phobius"/>
    </source>
</evidence>
<comment type="caution">
    <text evidence="2">The sequence shown here is derived from an EMBL/GenBank/DDBJ whole genome shotgun (WGS) entry which is preliminary data.</text>
</comment>
<dbReference type="RefSeq" id="WP_154467843.1">
    <property type="nucleotide sequence ID" value="NZ_JAXDZL010000127.1"/>
</dbReference>
<dbReference type="GeneID" id="86056309"/>